<dbReference type="EMBL" id="CM047580">
    <property type="protein sequence ID" value="KAI9923287.1"/>
    <property type="molecule type" value="Genomic_DNA"/>
</dbReference>
<dbReference type="Proteomes" id="UP001163321">
    <property type="component" value="Chromosome 1"/>
</dbReference>
<sequence length="254" mass="27752">MHRIFVEADPACDRELELASRGRSTGGLCVGLPAYAAFFYMLQVLKNILTCTTAGVIVTLWSQPNAQKATVVALYRSLTTSFETICFVSLIVAVLQAFKTMADAAKRRASEENNRGLACLAYMAECILSFLANIMEYVNQWADVYVGVYGYPFRTSGKAVMDLFKTRGWTAVINDDLTSSALSFGSLGIRVVTCSVGLQMVRMAPMEWFSDWGYRGSMYGTMGVAGVMVGISMALILAHVVIAALHTIFVCFAE</sequence>
<comment type="caution">
    <text evidence="1">The sequence shown here is derived from an EMBL/GenBank/DDBJ whole genome shotgun (WGS) entry which is preliminary data.</text>
</comment>
<protein>
    <submittedName>
        <fullName evidence="1">Uncharacterized protein</fullName>
    </submittedName>
</protein>
<proteinExistence type="predicted"/>
<reference evidence="1 2" key="1">
    <citation type="journal article" date="2022" name="bioRxiv">
        <title>The genome of the oomycete Peronosclerospora sorghi, a cosmopolitan pathogen of maize and sorghum, is inflated with dispersed pseudogenes.</title>
        <authorList>
            <person name="Fletcher K."/>
            <person name="Martin F."/>
            <person name="Isakeit T."/>
            <person name="Cavanaugh K."/>
            <person name="Magill C."/>
            <person name="Michelmore R."/>
        </authorList>
    </citation>
    <scope>NUCLEOTIDE SEQUENCE [LARGE SCALE GENOMIC DNA]</scope>
    <source>
        <strain evidence="1">P6</strain>
    </source>
</reference>
<gene>
    <name evidence="1" type="ORF">PsorP6_001070</name>
</gene>
<organism evidence="1 2">
    <name type="scientific">Peronosclerospora sorghi</name>
    <dbReference type="NCBI Taxonomy" id="230839"/>
    <lineage>
        <taxon>Eukaryota</taxon>
        <taxon>Sar</taxon>
        <taxon>Stramenopiles</taxon>
        <taxon>Oomycota</taxon>
        <taxon>Peronosporomycetes</taxon>
        <taxon>Peronosporales</taxon>
        <taxon>Peronosporaceae</taxon>
        <taxon>Peronosclerospora</taxon>
    </lineage>
</organism>
<accession>A0ACC0WWZ4</accession>
<name>A0ACC0WWZ4_9STRA</name>
<keyword evidence="2" id="KW-1185">Reference proteome</keyword>
<evidence type="ECO:0000313" key="2">
    <source>
        <dbReference type="Proteomes" id="UP001163321"/>
    </source>
</evidence>
<evidence type="ECO:0000313" key="1">
    <source>
        <dbReference type="EMBL" id="KAI9923287.1"/>
    </source>
</evidence>